<dbReference type="GO" id="GO:0039694">
    <property type="term" value="P:viral RNA genome replication"/>
    <property type="evidence" value="ECO:0007669"/>
    <property type="project" value="InterPro"/>
</dbReference>
<evidence type="ECO:0000313" key="8">
    <source>
        <dbReference type="EMBL" id="APG77192.1"/>
    </source>
</evidence>
<protein>
    <recommendedName>
        <fullName evidence="1">RNA-directed RNA polymerase</fullName>
        <ecNumber evidence="1">2.7.7.48</ecNumber>
    </recommendedName>
    <alternativeName>
        <fullName evidence="4">RNA replicase beta chain</fullName>
    </alternativeName>
</protein>
<evidence type="ECO:0000256" key="6">
    <source>
        <dbReference type="PIRSR" id="PIRSR605093-1"/>
    </source>
</evidence>
<sequence>MYLNIDKLFACLLRDLCIDNVSRDYLLRRLNAEGVKFLTVTLPGLWKSTLISMERGFFVYEENTSFARKRKLPLVMNGLFRRIFDARGYLLADPCEKALLAIRQVCEYWYKCAFTFSEDQLDSATKSFLSVEDTMKNSKGSISESFVDECRKSFETYYKPLVNAKLEDVLELHRPSNGPGSVHVGGIFADMTVPELKLSTSALVGTCRVDQKPFAGFFKAYPASSERITHVDEWKLSEVMFVPKDSRGPRVISKEPLYLLKMQMSFLKWSTEALERITNYRINFKDQSKNRALALQGSIDRLTSTADLKEASDRIRYSVARTIYGNSPVFYYFLTKGRSTHSVLRTKKSVKTVRLTKLSGMGSGLTFPILALTIHIAVCTRIAKRYGLPYKEVMDLVYVYGDDLIVPTKYYDCVQSALEGVGLALNASKSFSKGPFRESCGGDYLNGKEVVPLRLKLASCKLPTTKAVDHFDMVVRVVKTTTSSWVVEKQPVLVKTWAVSTVQGKTVISSAHRISSSKQIVLKTSEKPCKRIVTLPKRSFRLNLSSPMAIVALERHARLLVQRGHFQTSEFIYTYLESILGKLPLVGGSVSYIGRYSQSTYEVVTQSLAGVVVYTTKAVTSSIQTEPCPYRYLGTKLTPPLESAPSSKAQAFAFANMVHGLGFPNEEIQIAPPGLELGQYNERYALNIVRRKEVEAWHLTNAL</sequence>
<keyword evidence="2" id="KW-0547">Nucleotide-binding</keyword>
<proteinExistence type="predicted"/>
<feature type="binding site" evidence="6">
    <location>
        <position position="307"/>
    </location>
    <ligand>
        <name>Mg(2+)</name>
        <dbReference type="ChEBI" id="CHEBI:18420"/>
        <label>2</label>
    </ligand>
</feature>
<evidence type="ECO:0000256" key="3">
    <source>
        <dbReference type="ARBA" id="ARBA00022953"/>
    </source>
</evidence>
<dbReference type="GO" id="GO:0003968">
    <property type="term" value="F:RNA-directed RNA polymerase activity"/>
    <property type="evidence" value="ECO:0007669"/>
    <property type="project" value="UniProtKB-EC"/>
</dbReference>
<name>A0A1L3KIL6_9VIRU</name>
<dbReference type="GO" id="GO:0046872">
    <property type="term" value="F:metal ion binding"/>
    <property type="evidence" value="ECO:0007669"/>
    <property type="project" value="UniProtKB-KW"/>
</dbReference>
<accession>A0A1L3KIL6</accession>
<comment type="cofactor">
    <cofactor evidence="6">
        <name>Mg(2+)</name>
        <dbReference type="ChEBI" id="CHEBI:18420"/>
    </cofactor>
    <text evidence="6">Binds 2 Mg(2+) per subunit.</text>
</comment>
<dbReference type="PROSITE" id="PS50522">
    <property type="entry name" value="RDRP_PHAGE"/>
    <property type="match status" value="1"/>
</dbReference>
<evidence type="ECO:0000256" key="4">
    <source>
        <dbReference type="ARBA" id="ARBA00030248"/>
    </source>
</evidence>
<keyword evidence="6" id="KW-0479">Metal-binding</keyword>
<dbReference type="EC" id="2.7.7.48" evidence="1"/>
<keyword evidence="6" id="KW-0460">Magnesium</keyword>
<organism evidence="8">
    <name type="scientific">Sanxia levi-like virus 1</name>
    <dbReference type="NCBI Taxonomy" id="1923359"/>
    <lineage>
        <taxon>Viruses</taxon>
        <taxon>Riboviria</taxon>
    </lineage>
</organism>
<comment type="catalytic activity">
    <reaction evidence="5">
        <text>RNA(n) + a ribonucleoside 5'-triphosphate = RNA(n+1) + diphosphate</text>
        <dbReference type="Rhea" id="RHEA:21248"/>
        <dbReference type="Rhea" id="RHEA-COMP:14527"/>
        <dbReference type="Rhea" id="RHEA-COMP:17342"/>
        <dbReference type="ChEBI" id="CHEBI:33019"/>
        <dbReference type="ChEBI" id="CHEBI:61557"/>
        <dbReference type="ChEBI" id="CHEBI:140395"/>
        <dbReference type="EC" id="2.7.7.48"/>
    </reaction>
</comment>
<dbReference type="InterPro" id="IPR005093">
    <property type="entry name" value="RNArep_beta"/>
</dbReference>
<evidence type="ECO:0000256" key="2">
    <source>
        <dbReference type="ARBA" id="ARBA00022741"/>
    </source>
</evidence>
<keyword evidence="3" id="KW-0693">Viral RNA replication</keyword>
<reference evidence="8" key="1">
    <citation type="journal article" date="2016" name="Nature">
        <title>Redefining the invertebrate RNA virosphere.</title>
        <authorList>
            <person name="Shi M."/>
            <person name="Lin X.D."/>
            <person name="Tian J.H."/>
            <person name="Chen L.J."/>
            <person name="Chen X."/>
            <person name="Li C.X."/>
            <person name="Qin X.C."/>
            <person name="Li J."/>
            <person name="Cao J.P."/>
            <person name="Eden J.S."/>
            <person name="Buchmann J."/>
            <person name="Wang W."/>
            <person name="Xu J."/>
            <person name="Holmes E.C."/>
            <person name="Zhang Y.Z."/>
        </authorList>
    </citation>
    <scope>NUCLEOTIDE SEQUENCE</scope>
    <source>
        <strain evidence="8">SXXX34761</strain>
    </source>
</reference>
<evidence type="ECO:0000259" key="7">
    <source>
        <dbReference type="PROSITE" id="PS50522"/>
    </source>
</evidence>
<evidence type="ECO:0000256" key="1">
    <source>
        <dbReference type="ARBA" id="ARBA00012494"/>
    </source>
</evidence>
<dbReference type="Pfam" id="PF03431">
    <property type="entry name" value="RNA_replicase_B"/>
    <property type="match status" value="1"/>
</dbReference>
<feature type="domain" description="RdRp catalytic" evidence="7">
    <location>
        <begin position="292"/>
        <end position="434"/>
    </location>
</feature>
<dbReference type="GO" id="GO:0000166">
    <property type="term" value="F:nucleotide binding"/>
    <property type="evidence" value="ECO:0007669"/>
    <property type="project" value="UniProtKB-KW"/>
</dbReference>
<feature type="binding site" evidence="6">
    <location>
        <position position="403"/>
    </location>
    <ligand>
        <name>Mg(2+)</name>
        <dbReference type="ChEBI" id="CHEBI:18420"/>
        <label>2</label>
    </ligand>
</feature>
<dbReference type="InterPro" id="IPR007096">
    <property type="entry name" value="RNA-dir_Rpol_cat_phage"/>
</dbReference>
<dbReference type="EMBL" id="KX883570">
    <property type="protein sequence ID" value="APG77192.1"/>
    <property type="molecule type" value="Genomic_RNA"/>
</dbReference>
<evidence type="ECO:0000256" key="5">
    <source>
        <dbReference type="ARBA" id="ARBA00048744"/>
    </source>
</evidence>
<feature type="binding site" evidence="6">
    <location>
        <position position="402"/>
    </location>
    <ligand>
        <name>Mg(2+)</name>
        <dbReference type="ChEBI" id="CHEBI:18420"/>
        <label>2</label>
    </ligand>
</feature>